<name>A0A7S3ZLF1_9STRA</name>
<organism evidence="3">
    <name type="scientific">Pelagomonas calceolata</name>
    <dbReference type="NCBI Taxonomy" id="35677"/>
    <lineage>
        <taxon>Eukaryota</taxon>
        <taxon>Sar</taxon>
        <taxon>Stramenopiles</taxon>
        <taxon>Ochrophyta</taxon>
        <taxon>Pelagophyceae</taxon>
        <taxon>Pelagomonadales</taxon>
        <taxon>Pelagomonadaceae</taxon>
        <taxon>Pelagomonas</taxon>
    </lineage>
</organism>
<dbReference type="AlphaFoldDB" id="A0A7S3ZLF1"/>
<evidence type="ECO:0000313" key="3">
    <source>
        <dbReference type="EMBL" id="CAE0687014.1"/>
    </source>
</evidence>
<evidence type="ECO:0000313" key="4">
    <source>
        <dbReference type="EMBL" id="CAH0369884.1"/>
    </source>
</evidence>
<evidence type="ECO:0000259" key="2">
    <source>
        <dbReference type="Pfam" id="PF00789"/>
    </source>
</evidence>
<sequence length="262" mass="28862">MRRPTTYEQTLERLKTQGTREQECFSRAVTALRGKGTAAEFSATITDARAAIDKLVQDPELFTSRRAAVAGDATSLMAALGYAPLEGLPGRYEFRTATTPVVLRRLALASASLEAALREEPTRRAAQRFDHLPPEPALGASGTTTLTLLSGSTAPQRRRYDADDVLEKVMGWLRAASERNVGVEDLTLVHPRRELTPDDLKRTLQGLGLWPSATLKLKGDEPPPPPPRPSNKPKPSDIFKKIKMARKRAEREERYRSAPAPA</sequence>
<protein>
    <recommendedName>
        <fullName evidence="2">UBX domain-containing protein</fullName>
    </recommendedName>
</protein>
<accession>A0A7S3ZLF1</accession>
<dbReference type="Gene3D" id="3.10.20.90">
    <property type="entry name" value="Phosphatidylinositol 3-kinase Catalytic Subunit, Chain A, domain 1"/>
    <property type="match status" value="1"/>
</dbReference>
<reference evidence="3" key="1">
    <citation type="submission" date="2021-01" db="EMBL/GenBank/DDBJ databases">
        <authorList>
            <person name="Corre E."/>
            <person name="Pelletier E."/>
            <person name="Niang G."/>
            <person name="Scheremetjew M."/>
            <person name="Finn R."/>
            <person name="Kale V."/>
            <person name="Holt S."/>
            <person name="Cochrane G."/>
            <person name="Meng A."/>
            <person name="Brown T."/>
            <person name="Cohen L."/>
        </authorList>
    </citation>
    <scope>NUCLEOTIDE SEQUENCE</scope>
    <source>
        <strain evidence="3">CCMP1756</strain>
    </source>
</reference>
<feature type="compositionally biased region" description="Basic and acidic residues" evidence="1">
    <location>
        <begin position="247"/>
        <end position="256"/>
    </location>
</feature>
<dbReference type="Pfam" id="PF00789">
    <property type="entry name" value="UBX"/>
    <property type="match status" value="1"/>
</dbReference>
<dbReference type="SUPFAM" id="SSF54236">
    <property type="entry name" value="Ubiquitin-like"/>
    <property type="match status" value="1"/>
</dbReference>
<dbReference type="InterPro" id="IPR001012">
    <property type="entry name" value="UBX_dom"/>
</dbReference>
<dbReference type="EMBL" id="CAKKNE010000002">
    <property type="protein sequence ID" value="CAH0369884.1"/>
    <property type="molecule type" value="Genomic_DNA"/>
</dbReference>
<feature type="compositionally biased region" description="Pro residues" evidence="1">
    <location>
        <begin position="222"/>
        <end position="232"/>
    </location>
</feature>
<dbReference type="Proteomes" id="UP000789595">
    <property type="component" value="Unassembled WGS sequence"/>
</dbReference>
<dbReference type="InterPro" id="IPR029071">
    <property type="entry name" value="Ubiquitin-like_domsf"/>
</dbReference>
<feature type="region of interest" description="Disordered" evidence="1">
    <location>
        <begin position="212"/>
        <end position="262"/>
    </location>
</feature>
<feature type="domain" description="UBX" evidence="2">
    <location>
        <begin position="157"/>
        <end position="217"/>
    </location>
</feature>
<gene>
    <name evidence="3" type="ORF">PCAL00307_LOCUS2448</name>
    <name evidence="4" type="ORF">PECAL_2P30280</name>
</gene>
<evidence type="ECO:0000256" key="1">
    <source>
        <dbReference type="SAM" id="MobiDB-lite"/>
    </source>
</evidence>
<dbReference type="EMBL" id="HBIW01002915">
    <property type="protein sequence ID" value="CAE0687014.1"/>
    <property type="molecule type" value="Transcribed_RNA"/>
</dbReference>
<reference evidence="4" key="2">
    <citation type="submission" date="2021-11" db="EMBL/GenBank/DDBJ databases">
        <authorList>
            <consortium name="Genoscope - CEA"/>
            <person name="William W."/>
        </authorList>
    </citation>
    <scope>NUCLEOTIDE SEQUENCE</scope>
</reference>
<dbReference type="CDD" id="cd01767">
    <property type="entry name" value="UBX"/>
    <property type="match status" value="1"/>
</dbReference>
<keyword evidence="5" id="KW-1185">Reference proteome</keyword>
<proteinExistence type="predicted"/>
<evidence type="ECO:0000313" key="5">
    <source>
        <dbReference type="Proteomes" id="UP000789595"/>
    </source>
</evidence>